<organism evidence="1 2">
    <name type="scientific">Gordonia phage Chidiebere</name>
    <dbReference type="NCBI Taxonomy" id="2656530"/>
    <lineage>
        <taxon>Viruses</taxon>
        <taxon>Duplodnaviria</taxon>
        <taxon>Heunggongvirae</taxon>
        <taxon>Uroviricota</taxon>
        <taxon>Caudoviricetes</taxon>
        <taxon>Chidieberevirus</taxon>
        <taxon>Chidieberevirus chidiebere</taxon>
    </lineage>
</organism>
<protein>
    <submittedName>
        <fullName evidence="1">Uncharacterized protein</fullName>
    </submittedName>
</protein>
<name>A0A649VLN7_9CAUD</name>
<dbReference type="GeneID" id="77951913"/>
<evidence type="ECO:0000313" key="2">
    <source>
        <dbReference type="Proteomes" id="UP000423645"/>
    </source>
</evidence>
<proteinExistence type="predicted"/>
<dbReference type="RefSeq" id="YP_010675586.1">
    <property type="nucleotide sequence ID" value="NC_071005.1"/>
</dbReference>
<reference evidence="1 2" key="1">
    <citation type="submission" date="2019-10" db="EMBL/GenBank/DDBJ databases">
        <authorList>
            <person name="Zack K.M."/>
            <person name="Garlena R.A."/>
            <person name="Russell D.A."/>
            <person name="Pope W.H."/>
            <person name="Jacobs-Sera D."/>
            <person name="Hatfull G.F."/>
        </authorList>
    </citation>
    <scope>NUCLEOTIDE SEQUENCE [LARGE SCALE GENOMIC DNA]</scope>
</reference>
<keyword evidence="2" id="KW-1185">Reference proteome</keyword>
<sequence length="82" mass="9031">MRGAGVNPSDIIVNVLSPRGSDETDDIPCRIYLRHHDGFVEVQLRKLSMTLEDLIDGTMASSAFTKNQPKEMLKEAKEAAGD</sequence>
<accession>A0A649VLN7</accession>
<evidence type="ECO:0000313" key="1">
    <source>
        <dbReference type="EMBL" id="QGJ92959.1"/>
    </source>
</evidence>
<dbReference type="KEGG" id="vg:77951913"/>
<gene>
    <name evidence="1" type="primary">68</name>
    <name evidence="1" type="ORF">PBI_CHIDIEBERE_68</name>
</gene>
<dbReference type="Proteomes" id="UP000423645">
    <property type="component" value="Segment"/>
</dbReference>
<dbReference type="EMBL" id="MN586022">
    <property type="protein sequence ID" value="QGJ92959.1"/>
    <property type="molecule type" value="Genomic_DNA"/>
</dbReference>